<evidence type="ECO:0000256" key="3">
    <source>
        <dbReference type="ARBA" id="ARBA00022651"/>
    </source>
</evidence>
<sequence length="380" mass="42377">MIPSLLRRRPAGGPTPAGIARRAVLASLPPLLAPLSGMAAEDGLLSLAKARGLNFGCMITRPYLEQTPELLPPLRADAGFLAPGFELKWSRLQPASGGFEFRDADFLFDLSAREGFGKVRGHTLVWHEALPRWFDPNAGASEMRRTLALHIRTVAGRYAGRVSSWDVVNEPIFEWHRRPDGLRASPFLRALGPDYIAMALEMAAEADPAARLVINEYDLELDSPDQAFRRRAMLELLNGLVQRRAPVHALGIQAHIAPRSAPLNPELLRRFIRDVASLGLKVEITELDMVDRLLPADPALRDAENAAMNRDFLRAILPERAVDTVVLWGLSDLHNWQDHSSSARRKDGLPARTNAYDRDMRRKPDWYAIRDALRDAPRPG</sequence>
<keyword evidence="5 10" id="KW-0378">Hydrolase</keyword>
<evidence type="ECO:0000256" key="8">
    <source>
        <dbReference type="ARBA" id="ARBA00023326"/>
    </source>
</evidence>
<dbReference type="PRINTS" id="PR00134">
    <property type="entry name" value="GLHYDRLASE10"/>
</dbReference>
<dbReference type="SMART" id="SM00633">
    <property type="entry name" value="Glyco_10"/>
    <property type="match status" value="1"/>
</dbReference>
<feature type="domain" description="GH10" evidence="11">
    <location>
        <begin position="38"/>
        <end position="372"/>
    </location>
</feature>
<keyword evidence="13" id="KW-1185">Reference proteome</keyword>
<evidence type="ECO:0000313" key="12">
    <source>
        <dbReference type="EMBL" id="MCR0982321.1"/>
    </source>
</evidence>
<dbReference type="InterPro" id="IPR017853">
    <property type="entry name" value="GH"/>
</dbReference>
<evidence type="ECO:0000256" key="10">
    <source>
        <dbReference type="RuleBase" id="RU361174"/>
    </source>
</evidence>
<feature type="active site" description="Nucleophile" evidence="9">
    <location>
        <position position="286"/>
    </location>
</feature>
<dbReference type="PANTHER" id="PTHR31490:SF88">
    <property type="entry name" value="BETA-XYLANASE"/>
    <property type="match status" value="1"/>
</dbReference>
<dbReference type="Pfam" id="PF00331">
    <property type="entry name" value="Glyco_hydro_10"/>
    <property type="match status" value="1"/>
</dbReference>
<accession>A0ABT1X3F8</accession>
<comment type="catalytic activity">
    <reaction evidence="1 10">
        <text>Endohydrolysis of (1-&gt;4)-beta-D-xylosidic linkages in xylans.</text>
        <dbReference type="EC" id="3.2.1.8"/>
    </reaction>
</comment>
<keyword evidence="8 10" id="KW-0624">Polysaccharide degradation</keyword>
<dbReference type="PROSITE" id="PS51760">
    <property type="entry name" value="GH10_2"/>
    <property type="match status" value="1"/>
</dbReference>
<protein>
    <recommendedName>
        <fullName evidence="10">Beta-xylanase</fullName>
        <ecNumber evidence="10">3.2.1.8</ecNumber>
    </recommendedName>
</protein>
<dbReference type="Proteomes" id="UP001524642">
    <property type="component" value="Unassembled WGS sequence"/>
</dbReference>
<evidence type="ECO:0000256" key="6">
    <source>
        <dbReference type="ARBA" id="ARBA00023277"/>
    </source>
</evidence>
<keyword evidence="7 10" id="KW-0326">Glycosidase</keyword>
<evidence type="ECO:0000256" key="7">
    <source>
        <dbReference type="ARBA" id="ARBA00023295"/>
    </source>
</evidence>
<reference evidence="12 13" key="1">
    <citation type="submission" date="2022-06" db="EMBL/GenBank/DDBJ databases">
        <title>Roseomonas CN29.</title>
        <authorList>
            <person name="Cheng Y."/>
            <person name="He X."/>
        </authorList>
    </citation>
    <scope>NUCLEOTIDE SEQUENCE [LARGE SCALE GENOMIC DNA]</scope>
    <source>
        <strain evidence="12 13">CN29</strain>
    </source>
</reference>
<keyword evidence="4" id="KW-0732">Signal</keyword>
<dbReference type="Gene3D" id="3.20.20.80">
    <property type="entry name" value="Glycosidases"/>
    <property type="match status" value="1"/>
</dbReference>
<dbReference type="RefSeq" id="WP_257715993.1">
    <property type="nucleotide sequence ID" value="NZ_JANJOU010000007.1"/>
</dbReference>
<dbReference type="PROSITE" id="PS00591">
    <property type="entry name" value="GH10_1"/>
    <property type="match status" value="1"/>
</dbReference>
<keyword evidence="3" id="KW-0858">Xylan degradation</keyword>
<evidence type="ECO:0000256" key="4">
    <source>
        <dbReference type="ARBA" id="ARBA00022729"/>
    </source>
</evidence>
<comment type="similarity">
    <text evidence="2 10">Belongs to the glycosyl hydrolase 10 (cellulase F) family.</text>
</comment>
<dbReference type="EC" id="3.2.1.8" evidence="10"/>
<dbReference type="InterPro" id="IPR044846">
    <property type="entry name" value="GH10"/>
</dbReference>
<evidence type="ECO:0000256" key="1">
    <source>
        <dbReference type="ARBA" id="ARBA00000681"/>
    </source>
</evidence>
<gene>
    <name evidence="12" type="ORF">NRP21_09705</name>
</gene>
<comment type="caution">
    <text evidence="12">The sequence shown here is derived from an EMBL/GenBank/DDBJ whole genome shotgun (WGS) entry which is preliminary data.</text>
</comment>
<evidence type="ECO:0000256" key="2">
    <source>
        <dbReference type="ARBA" id="ARBA00007495"/>
    </source>
</evidence>
<proteinExistence type="inferred from homology"/>
<evidence type="ECO:0000256" key="5">
    <source>
        <dbReference type="ARBA" id="ARBA00022801"/>
    </source>
</evidence>
<dbReference type="InterPro" id="IPR031158">
    <property type="entry name" value="GH10_AS"/>
</dbReference>
<evidence type="ECO:0000259" key="11">
    <source>
        <dbReference type="PROSITE" id="PS51760"/>
    </source>
</evidence>
<organism evidence="12 13">
    <name type="scientific">Roseomonas populi</name>
    <dbReference type="NCBI Taxonomy" id="3121582"/>
    <lineage>
        <taxon>Bacteria</taxon>
        <taxon>Pseudomonadati</taxon>
        <taxon>Pseudomonadota</taxon>
        <taxon>Alphaproteobacteria</taxon>
        <taxon>Acetobacterales</taxon>
        <taxon>Roseomonadaceae</taxon>
        <taxon>Roseomonas</taxon>
    </lineage>
</organism>
<dbReference type="SUPFAM" id="SSF51445">
    <property type="entry name" value="(Trans)glycosidases"/>
    <property type="match status" value="1"/>
</dbReference>
<evidence type="ECO:0000256" key="9">
    <source>
        <dbReference type="PROSITE-ProRule" id="PRU10061"/>
    </source>
</evidence>
<evidence type="ECO:0000313" key="13">
    <source>
        <dbReference type="Proteomes" id="UP001524642"/>
    </source>
</evidence>
<dbReference type="EMBL" id="JANJOU010000007">
    <property type="protein sequence ID" value="MCR0982321.1"/>
    <property type="molecule type" value="Genomic_DNA"/>
</dbReference>
<name>A0ABT1X3F8_9PROT</name>
<keyword evidence="6 10" id="KW-0119">Carbohydrate metabolism</keyword>
<dbReference type="PANTHER" id="PTHR31490">
    <property type="entry name" value="GLYCOSYL HYDROLASE"/>
    <property type="match status" value="1"/>
</dbReference>
<dbReference type="InterPro" id="IPR001000">
    <property type="entry name" value="GH10_dom"/>
</dbReference>